<reference evidence="2" key="2">
    <citation type="journal article" date="2018" name="BMC Genomics">
        <title>Genomic insights into host adaptation between the wheat stripe rust pathogen (Puccinia striiformis f. sp. tritici) and the barley stripe rust pathogen (Puccinia striiformis f. sp. hordei).</title>
        <authorList>
            <person name="Xia C."/>
            <person name="Wang M."/>
            <person name="Yin C."/>
            <person name="Cornejo O.E."/>
            <person name="Hulbert S.H."/>
            <person name="Chen X."/>
        </authorList>
    </citation>
    <scope>NUCLEOTIDE SEQUENCE [LARGE SCALE GENOMIC DNA]</scope>
    <source>
        <strain evidence="2">93TX-2</strain>
    </source>
</reference>
<evidence type="ECO:0000313" key="2">
    <source>
        <dbReference type="Proteomes" id="UP000238274"/>
    </source>
</evidence>
<name>A0A2S4VFU7_9BASI</name>
<protein>
    <submittedName>
        <fullName evidence="1">Uncharacterized protein</fullName>
    </submittedName>
</protein>
<reference evidence="2" key="3">
    <citation type="journal article" date="2018" name="Mol. Plant Microbe Interact.">
        <title>Genome sequence resources for the wheat stripe rust pathogen (Puccinia striiformis f. sp. tritici) and the barley stripe rust pathogen (Puccinia striiformis f. sp. hordei).</title>
        <authorList>
            <person name="Xia C."/>
            <person name="Wang M."/>
            <person name="Yin C."/>
            <person name="Cornejo O.E."/>
            <person name="Hulbert S.H."/>
            <person name="Chen X."/>
        </authorList>
    </citation>
    <scope>NUCLEOTIDE SEQUENCE [LARGE SCALE GENOMIC DNA]</scope>
    <source>
        <strain evidence="2">93TX-2</strain>
    </source>
</reference>
<dbReference type="AlphaFoldDB" id="A0A2S4VFU7"/>
<dbReference type="OrthoDB" id="206201at2759"/>
<keyword evidence="2" id="KW-1185">Reference proteome</keyword>
<comment type="caution">
    <text evidence="1">The sequence shown here is derived from an EMBL/GenBank/DDBJ whole genome shotgun (WGS) entry which is preliminary data.</text>
</comment>
<dbReference type="Proteomes" id="UP000238274">
    <property type="component" value="Unassembled WGS sequence"/>
</dbReference>
<dbReference type="VEuPathDB" id="FungiDB:PSTT_04243"/>
<accession>A0A2S4VFU7</accession>
<proteinExistence type="predicted"/>
<reference evidence="1 2" key="1">
    <citation type="submission" date="2017-12" db="EMBL/GenBank/DDBJ databases">
        <title>Gene loss provides genomic basis for host adaptation in cereal stripe rust fungi.</title>
        <authorList>
            <person name="Xia C."/>
        </authorList>
    </citation>
    <scope>NUCLEOTIDE SEQUENCE [LARGE SCALE GENOMIC DNA]</scope>
    <source>
        <strain evidence="1 2">93TX-2</strain>
    </source>
</reference>
<gene>
    <name evidence="1" type="ORF">PSHT_09574</name>
</gene>
<organism evidence="1 2">
    <name type="scientific">Puccinia striiformis</name>
    <dbReference type="NCBI Taxonomy" id="27350"/>
    <lineage>
        <taxon>Eukaryota</taxon>
        <taxon>Fungi</taxon>
        <taxon>Dikarya</taxon>
        <taxon>Basidiomycota</taxon>
        <taxon>Pucciniomycotina</taxon>
        <taxon>Pucciniomycetes</taxon>
        <taxon>Pucciniales</taxon>
        <taxon>Pucciniaceae</taxon>
        <taxon>Puccinia</taxon>
    </lineage>
</organism>
<dbReference type="VEuPathDB" id="FungiDB:PSHT_09574"/>
<dbReference type="EMBL" id="PKSM01000137">
    <property type="protein sequence ID" value="POW08393.1"/>
    <property type="molecule type" value="Genomic_DNA"/>
</dbReference>
<evidence type="ECO:0000313" key="1">
    <source>
        <dbReference type="EMBL" id="POW08393.1"/>
    </source>
</evidence>
<sequence length="88" mass="10039">MLPTSNFTYVPRTALVHAHRCDTLEWNDHPDWIYSTSSQIPSGYYKILIRALRVNGNPYTDADFDYWVSPAISVFGSPGIQRPNTTHP</sequence>